<evidence type="ECO:0000256" key="1">
    <source>
        <dbReference type="SAM" id="SignalP"/>
    </source>
</evidence>
<proteinExistence type="predicted"/>
<dbReference type="OMA" id="HVGCRTR"/>
<feature type="chain" id="PRO_5024277906" evidence="1">
    <location>
        <begin position="32"/>
        <end position="877"/>
    </location>
</feature>
<dbReference type="Gene3D" id="2.80.10.50">
    <property type="match status" value="1"/>
</dbReference>
<feature type="domain" description="Non-reducing end beta-L-arabinofuranosidase-like GH127 catalytic" evidence="2">
    <location>
        <begin position="126"/>
        <end position="508"/>
    </location>
</feature>
<name>A0A5P1EXB5_ASPOF</name>
<dbReference type="InterPro" id="IPR012878">
    <property type="entry name" value="Beta-AFase-like_GH127_cat"/>
</dbReference>
<feature type="domain" description="Non-reducing end beta-L-arabinofuranosidase-like GH127 middle" evidence="3">
    <location>
        <begin position="521"/>
        <end position="621"/>
    </location>
</feature>
<dbReference type="Pfam" id="PF07944">
    <property type="entry name" value="Beta-AFase-like_GH127_cat"/>
    <property type="match status" value="1"/>
</dbReference>
<dbReference type="Gramene" id="ONK70083">
    <property type="protein sequence ID" value="ONK70083"/>
    <property type="gene ID" value="A4U43_C05F30060"/>
</dbReference>
<evidence type="ECO:0000313" key="5">
    <source>
        <dbReference type="Proteomes" id="UP000243459"/>
    </source>
</evidence>
<dbReference type="InterPro" id="IPR049046">
    <property type="entry name" value="Beta-AFase-like_GH127_middle"/>
</dbReference>
<dbReference type="Pfam" id="PF20736">
    <property type="entry name" value="Glyco_hydro127M"/>
    <property type="match status" value="1"/>
</dbReference>
<sequence>MHLSTNRKKVISSLFVAFLILVSTLCSYVSAKECTNIPTQLSSHTLRAQLMSSKNETWKEEVFSHFHLTPTDESAWMDLRPRKLLNKEAPLEDFDWAMLYRNIKGLVGVNGRSRGANFLKEVPLHDVRLDPESIYGMAQQTNLEYLLILDVDRLVWSFRKEAGLSTPGQPYGGWESPDQELRGHFVGHYLSASAMMWASTHNGTLYDRMTSVVNALSACQNKTGTGYLSAFPPEFFDRFEAIKPVWAPYYTIHKIMAGLLDQYTLGGNSQTLQMVVWMAEYFENRVKSVIQKYSIERHWVSLNDETGGMNDVLYRLYSITGNQKHLILAHLFDKPCFLGLLAVQSDSLSGFHANTHIPVVIGAQMRYEITGDSLYKDIGTFFMDIVNASHTYATGGTSVSEFWSDPKRLADTLSTEDEESCTTYNMLKVSRNLFRWTKEMAYADYYERALTNGVLSIQRGREPGVMIYMLPQGPGQSKARSYHGWGSQFNDFWCCYGTGIESFSKLGDSIYFEEPGSIPGLYIIQFIPSAFDWKSGSIMITQKIQPINSWEPTLHVTLSILSKESSIQASTLHLRIPFWTTLNGAKAMFNDQDLSLPSPGNFLSLSKQWTSNDSLALNLPISLRAEAIKDERPEYASIKAILFGPYLLAGLTSNDWDVKIGKSSSINEWITPIPDSTRSQLVSLSQQSNNQTLFLSNTNSSLTMNHQPKPGTDDAVHATFNLIPHDLVYPNMIRPVKHTSPGKHLLGRSVILEPFDLPGMAIVHQGPNKPLTVSFPSRSESIFTVISGLDGKENSVSFEARDQKDCFVYSIENQVGLMHKEDSDEAFGEKASFMMTRGMKEYHPISFVANGKKRNFVLEPLLSLRDESYTVYFNVEA</sequence>
<feature type="signal peptide" evidence="1">
    <location>
        <begin position="1"/>
        <end position="31"/>
    </location>
</feature>
<gene>
    <name evidence="4" type="ORF">A4U43_C05F30060</name>
</gene>
<dbReference type="OrthoDB" id="5358475at2759"/>
<dbReference type="SUPFAM" id="SSF110221">
    <property type="entry name" value="AbfB domain"/>
    <property type="match status" value="1"/>
</dbReference>
<reference evidence="5" key="1">
    <citation type="journal article" date="2017" name="Nat. Commun.">
        <title>The asparagus genome sheds light on the origin and evolution of a young Y chromosome.</title>
        <authorList>
            <person name="Harkess A."/>
            <person name="Zhou J."/>
            <person name="Xu C."/>
            <person name="Bowers J.E."/>
            <person name="Van der Hulst R."/>
            <person name="Ayyampalayam S."/>
            <person name="Mercati F."/>
            <person name="Riccardi P."/>
            <person name="McKain M.R."/>
            <person name="Kakrana A."/>
            <person name="Tang H."/>
            <person name="Ray J."/>
            <person name="Groenendijk J."/>
            <person name="Arikit S."/>
            <person name="Mathioni S.M."/>
            <person name="Nakano M."/>
            <person name="Shan H."/>
            <person name="Telgmann-Rauber A."/>
            <person name="Kanno A."/>
            <person name="Yue Z."/>
            <person name="Chen H."/>
            <person name="Li W."/>
            <person name="Chen Y."/>
            <person name="Xu X."/>
            <person name="Zhang Y."/>
            <person name="Luo S."/>
            <person name="Chen H."/>
            <person name="Gao J."/>
            <person name="Mao Z."/>
            <person name="Pires J.C."/>
            <person name="Luo M."/>
            <person name="Kudrna D."/>
            <person name="Wing R.A."/>
            <person name="Meyers B.C."/>
            <person name="Yi K."/>
            <person name="Kong H."/>
            <person name="Lavrijsen P."/>
            <person name="Sunseri F."/>
            <person name="Falavigna A."/>
            <person name="Ye Y."/>
            <person name="Leebens-Mack J.H."/>
            <person name="Chen G."/>
        </authorList>
    </citation>
    <scope>NUCLEOTIDE SEQUENCE [LARGE SCALE GENOMIC DNA]</scope>
    <source>
        <strain evidence="5">cv. DH0086</strain>
    </source>
</reference>
<dbReference type="AlphaFoldDB" id="A0A5P1EXB5"/>
<protein>
    <submittedName>
        <fullName evidence="4">Uncharacterized protein</fullName>
    </submittedName>
</protein>
<dbReference type="InterPro" id="IPR036195">
    <property type="entry name" value="AbfB_ABD_sf"/>
</dbReference>
<evidence type="ECO:0000259" key="2">
    <source>
        <dbReference type="Pfam" id="PF07944"/>
    </source>
</evidence>
<keyword evidence="1" id="KW-0732">Signal</keyword>
<dbReference type="EMBL" id="CM007385">
    <property type="protein sequence ID" value="ONK70083.1"/>
    <property type="molecule type" value="Genomic_DNA"/>
</dbReference>
<evidence type="ECO:0000313" key="4">
    <source>
        <dbReference type="EMBL" id="ONK70083.1"/>
    </source>
</evidence>
<accession>A0A5P1EXB5</accession>
<dbReference type="GO" id="GO:0046556">
    <property type="term" value="F:alpha-L-arabinofuranosidase activity"/>
    <property type="evidence" value="ECO:0007669"/>
    <property type="project" value="InterPro"/>
</dbReference>
<dbReference type="PANTHER" id="PTHR31151:SF0">
    <property type="entry name" value="PROLINE-TRNA LIGASE (DUF1680)"/>
    <property type="match status" value="1"/>
</dbReference>
<dbReference type="Proteomes" id="UP000243459">
    <property type="component" value="Chromosome 5"/>
</dbReference>
<organism evidence="4 5">
    <name type="scientific">Asparagus officinalis</name>
    <name type="common">Garden asparagus</name>
    <dbReference type="NCBI Taxonomy" id="4686"/>
    <lineage>
        <taxon>Eukaryota</taxon>
        <taxon>Viridiplantae</taxon>
        <taxon>Streptophyta</taxon>
        <taxon>Embryophyta</taxon>
        <taxon>Tracheophyta</taxon>
        <taxon>Spermatophyta</taxon>
        <taxon>Magnoliopsida</taxon>
        <taxon>Liliopsida</taxon>
        <taxon>Asparagales</taxon>
        <taxon>Asparagaceae</taxon>
        <taxon>Asparagoideae</taxon>
        <taxon>Asparagus</taxon>
    </lineage>
</organism>
<dbReference type="GO" id="GO:0046373">
    <property type="term" value="P:L-arabinose metabolic process"/>
    <property type="evidence" value="ECO:0007669"/>
    <property type="project" value="InterPro"/>
</dbReference>
<keyword evidence="5" id="KW-1185">Reference proteome</keyword>
<dbReference type="SUPFAM" id="SSF48208">
    <property type="entry name" value="Six-hairpin glycosidases"/>
    <property type="match status" value="1"/>
</dbReference>
<dbReference type="InterPro" id="IPR008928">
    <property type="entry name" value="6-hairpin_glycosidase_sf"/>
</dbReference>
<dbReference type="PANTHER" id="PTHR31151">
    <property type="entry name" value="PROLINE-TRNA LIGASE (DUF1680)"/>
    <property type="match status" value="1"/>
</dbReference>
<evidence type="ECO:0000259" key="3">
    <source>
        <dbReference type="Pfam" id="PF20736"/>
    </source>
</evidence>